<dbReference type="RefSeq" id="WP_154562829.1">
    <property type="nucleotide sequence ID" value="NZ_JAQQFQ010000037.1"/>
</dbReference>
<proteinExistence type="predicted"/>
<feature type="compositionally biased region" description="Basic residues" evidence="1">
    <location>
        <begin position="80"/>
        <end position="89"/>
    </location>
</feature>
<evidence type="ECO:0000313" key="3">
    <source>
        <dbReference type="Proteomes" id="UP000463700"/>
    </source>
</evidence>
<dbReference type="Proteomes" id="UP000463700">
    <property type="component" value="Unassembled WGS sequence"/>
</dbReference>
<dbReference type="AlphaFoldDB" id="A0A6N6WDG8"/>
<organism evidence="2 3">
    <name type="scientific">Paraburkholderia madseniana</name>
    <dbReference type="NCBI Taxonomy" id="2599607"/>
    <lineage>
        <taxon>Bacteria</taxon>
        <taxon>Pseudomonadati</taxon>
        <taxon>Pseudomonadota</taxon>
        <taxon>Betaproteobacteria</taxon>
        <taxon>Burkholderiales</taxon>
        <taxon>Burkholderiaceae</taxon>
        <taxon>Paraburkholderia</taxon>
    </lineage>
</organism>
<accession>A0A6N6WDG8</accession>
<sequence length="236" mass="24355">MTTPVTKEHTKKAFHFPKSSSKHAVDGAEPVVAADQPAEAAPAVEKASKAKRAAAAEATPVVKKAAKKVKRAATAEAKAAVKKPAKAKRSATAEAAPVVKKAAKAKPSAAAEAKPVVEKAAKAKPAATTEAAQTTKKAAKPKRSATAEAAPASAPEARKAKQPKKEKVVRDSFTMPKSDYDMIASLKQKCLDAGVPVKKSELLRAGLMMLESAAPQRLLAAVSSLETVKTGRPAKG</sequence>
<gene>
    <name evidence="2" type="ORF">FSO04_23095</name>
</gene>
<protein>
    <submittedName>
        <fullName evidence="2">Uncharacterized protein</fullName>
    </submittedName>
</protein>
<feature type="compositionally biased region" description="Low complexity" evidence="1">
    <location>
        <begin position="144"/>
        <end position="155"/>
    </location>
</feature>
<comment type="caution">
    <text evidence="2">The sequence shown here is derived from an EMBL/GenBank/DDBJ whole genome shotgun (WGS) entry which is preliminary data.</text>
</comment>
<evidence type="ECO:0000256" key="1">
    <source>
        <dbReference type="SAM" id="MobiDB-lite"/>
    </source>
</evidence>
<dbReference type="OrthoDB" id="9182647at2"/>
<name>A0A6N6WDG8_9BURK</name>
<feature type="region of interest" description="Disordered" evidence="1">
    <location>
        <begin position="76"/>
        <end position="173"/>
    </location>
</feature>
<feature type="region of interest" description="Disordered" evidence="1">
    <location>
        <begin position="1"/>
        <end position="26"/>
    </location>
</feature>
<feature type="compositionally biased region" description="Low complexity" evidence="1">
    <location>
        <begin position="123"/>
        <end position="136"/>
    </location>
</feature>
<dbReference type="EMBL" id="VOSW01000045">
    <property type="protein sequence ID" value="KAE8757520.1"/>
    <property type="molecule type" value="Genomic_DNA"/>
</dbReference>
<reference evidence="2 3" key="1">
    <citation type="journal article" date="2020" name="Int. J. Syst. Evol. Microbiol.">
        <title>Paraburkholderia madseniana sp. nov., a phenolic acid-degrading bacterium isolated from acidic forest soil.</title>
        <authorList>
            <person name="Wilhelm R.C."/>
            <person name="Murphy S.J.L."/>
            <person name="Feriancek N.M."/>
            <person name="Karasz D.C."/>
            <person name="DeRito C.M."/>
            <person name="Newman J.D."/>
            <person name="Buckley D.H."/>
        </authorList>
    </citation>
    <scope>NUCLEOTIDE SEQUENCE [LARGE SCALE GENOMIC DNA]</scope>
    <source>
        <strain evidence="2 3">RP11</strain>
    </source>
</reference>
<feature type="compositionally biased region" description="Low complexity" evidence="1">
    <location>
        <begin position="90"/>
        <end position="114"/>
    </location>
</feature>
<feature type="compositionally biased region" description="Basic and acidic residues" evidence="1">
    <location>
        <begin position="156"/>
        <end position="170"/>
    </location>
</feature>
<evidence type="ECO:0000313" key="2">
    <source>
        <dbReference type="EMBL" id="KAE8757520.1"/>
    </source>
</evidence>